<evidence type="ECO:0000256" key="5">
    <source>
        <dbReference type="ARBA" id="ARBA00022980"/>
    </source>
</evidence>
<dbReference type="EMBL" id="FOLT01000001">
    <property type="protein sequence ID" value="SFB86806.1"/>
    <property type="molecule type" value="Genomic_DNA"/>
</dbReference>
<dbReference type="HAMAP" id="MF_00500">
    <property type="entry name" value="Ribosomal_bS20"/>
    <property type="match status" value="1"/>
</dbReference>
<comment type="function">
    <text evidence="1 8">Binds directly to 16S ribosomal RNA.</text>
</comment>
<evidence type="ECO:0000256" key="9">
    <source>
        <dbReference type="SAM" id="Coils"/>
    </source>
</evidence>
<dbReference type="RefSeq" id="WP_091527905.1">
    <property type="nucleotide sequence ID" value="NZ_FOLT01000001.1"/>
</dbReference>
<dbReference type="GO" id="GO:0015935">
    <property type="term" value="C:small ribosomal subunit"/>
    <property type="evidence" value="ECO:0007669"/>
    <property type="project" value="TreeGrafter"/>
</dbReference>
<dbReference type="InterPro" id="IPR036510">
    <property type="entry name" value="Ribosomal_bS20_sf"/>
</dbReference>
<evidence type="ECO:0000313" key="11">
    <source>
        <dbReference type="EMBL" id="SFB86806.1"/>
    </source>
</evidence>
<dbReference type="Proteomes" id="UP000199612">
    <property type="component" value="Unassembled WGS sequence"/>
</dbReference>
<sequence length="84" mass="9544">MPNMDQTIKRQRQDVKKRENNQSQVTSMRSAKKKFLSAVNNDADNAKELYEDAVKAIDKAATKGLIHENKAARDKSRLSKKLAK</sequence>
<keyword evidence="6 8" id="KW-0687">Ribonucleoprotein</keyword>
<feature type="coiled-coil region" evidence="9">
    <location>
        <begin position="36"/>
        <end position="63"/>
    </location>
</feature>
<keyword evidence="12" id="KW-1185">Reference proteome</keyword>
<dbReference type="SUPFAM" id="SSF46992">
    <property type="entry name" value="Ribosomal protein S20"/>
    <property type="match status" value="1"/>
</dbReference>
<dbReference type="PANTHER" id="PTHR33398">
    <property type="entry name" value="30S RIBOSOMAL PROTEIN S20"/>
    <property type="match status" value="1"/>
</dbReference>
<evidence type="ECO:0000256" key="4">
    <source>
        <dbReference type="ARBA" id="ARBA00022884"/>
    </source>
</evidence>
<dbReference type="OrthoDB" id="9808392at2"/>
<dbReference type="Gene3D" id="1.20.58.110">
    <property type="entry name" value="Ribosomal protein S20"/>
    <property type="match status" value="1"/>
</dbReference>
<protein>
    <recommendedName>
        <fullName evidence="7 8">Small ribosomal subunit protein bS20</fullName>
    </recommendedName>
</protein>
<keyword evidence="5 8" id="KW-0689">Ribosomal protein</keyword>
<feature type="region of interest" description="Disordered" evidence="10">
    <location>
        <begin position="1"/>
        <end position="32"/>
    </location>
</feature>
<dbReference type="GO" id="GO:0070181">
    <property type="term" value="F:small ribosomal subunit rRNA binding"/>
    <property type="evidence" value="ECO:0007669"/>
    <property type="project" value="TreeGrafter"/>
</dbReference>
<keyword evidence="4 8" id="KW-0694">RNA-binding</keyword>
<evidence type="ECO:0000256" key="6">
    <source>
        <dbReference type="ARBA" id="ARBA00023274"/>
    </source>
</evidence>
<dbReference type="PANTHER" id="PTHR33398:SF1">
    <property type="entry name" value="SMALL RIBOSOMAL SUBUNIT PROTEIN BS20C"/>
    <property type="match status" value="1"/>
</dbReference>
<dbReference type="Pfam" id="PF01649">
    <property type="entry name" value="Ribosomal_S20p"/>
    <property type="match status" value="1"/>
</dbReference>
<evidence type="ECO:0000256" key="10">
    <source>
        <dbReference type="SAM" id="MobiDB-lite"/>
    </source>
</evidence>
<keyword evidence="3 8" id="KW-0699">rRNA-binding</keyword>
<evidence type="ECO:0000313" key="12">
    <source>
        <dbReference type="Proteomes" id="UP000199612"/>
    </source>
</evidence>
<dbReference type="AlphaFoldDB" id="A0A1I1EJD5"/>
<reference evidence="12" key="1">
    <citation type="submission" date="2016-10" db="EMBL/GenBank/DDBJ databases">
        <authorList>
            <person name="Varghese N."/>
            <person name="Submissions S."/>
        </authorList>
    </citation>
    <scope>NUCLEOTIDE SEQUENCE [LARGE SCALE GENOMIC DNA]</scope>
    <source>
        <strain evidence="12">DSM 23664</strain>
    </source>
</reference>
<gene>
    <name evidence="8" type="primary">rpsT</name>
    <name evidence="11" type="ORF">SAMN04488102_101185</name>
</gene>
<organism evidence="11 12">
    <name type="scientific">Alkalibacterium subtropicum</name>
    <dbReference type="NCBI Taxonomy" id="753702"/>
    <lineage>
        <taxon>Bacteria</taxon>
        <taxon>Bacillati</taxon>
        <taxon>Bacillota</taxon>
        <taxon>Bacilli</taxon>
        <taxon>Lactobacillales</taxon>
        <taxon>Carnobacteriaceae</taxon>
        <taxon>Alkalibacterium</taxon>
    </lineage>
</organism>
<name>A0A1I1EJD5_9LACT</name>
<feature type="compositionally biased region" description="Basic and acidic residues" evidence="10">
    <location>
        <begin position="7"/>
        <end position="20"/>
    </location>
</feature>
<dbReference type="FunFam" id="1.20.58.110:FF:000001">
    <property type="entry name" value="30S ribosomal protein S20"/>
    <property type="match status" value="1"/>
</dbReference>
<proteinExistence type="inferred from homology"/>
<comment type="similarity">
    <text evidence="2 8">Belongs to the bacterial ribosomal protein bS20 family.</text>
</comment>
<accession>A0A1I1EJD5</accession>
<evidence type="ECO:0000256" key="3">
    <source>
        <dbReference type="ARBA" id="ARBA00022730"/>
    </source>
</evidence>
<dbReference type="GO" id="GO:0003735">
    <property type="term" value="F:structural constituent of ribosome"/>
    <property type="evidence" value="ECO:0007669"/>
    <property type="project" value="InterPro"/>
</dbReference>
<dbReference type="STRING" id="753702.SAMN04488102_101185"/>
<keyword evidence="9" id="KW-0175">Coiled coil</keyword>
<dbReference type="GO" id="GO:0006412">
    <property type="term" value="P:translation"/>
    <property type="evidence" value="ECO:0007669"/>
    <property type="project" value="UniProtKB-UniRule"/>
</dbReference>
<evidence type="ECO:0000256" key="1">
    <source>
        <dbReference type="ARBA" id="ARBA00003134"/>
    </source>
</evidence>
<evidence type="ECO:0000256" key="2">
    <source>
        <dbReference type="ARBA" id="ARBA00007634"/>
    </source>
</evidence>
<evidence type="ECO:0000256" key="7">
    <source>
        <dbReference type="ARBA" id="ARBA00035136"/>
    </source>
</evidence>
<dbReference type="NCBIfam" id="TIGR00029">
    <property type="entry name" value="S20"/>
    <property type="match status" value="1"/>
</dbReference>
<dbReference type="GO" id="GO:0005829">
    <property type="term" value="C:cytosol"/>
    <property type="evidence" value="ECO:0007669"/>
    <property type="project" value="TreeGrafter"/>
</dbReference>
<evidence type="ECO:0000256" key="8">
    <source>
        <dbReference type="HAMAP-Rule" id="MF_00500"/>
    </source>
</evidence>
<dbReference type="InterPro" id="IPR002583">
    <property type="entry name" value="Ribosomal_bS20"/>
</dbReference>